<protein>
    <submittedName>
        <fullName evidence="1">Uncharacterized protein</fullName>
    </submittedName>
</protein>
<accession>A0A382FGT5</accession>
<reference evidence="1" key="1">
    <citation type="submission" date="2018-05" db="EMBL/GenBank/DDBJ databases">
        <authorList>
            <person name="Lanie J.A."/>
            <person name="Ng W.-L."/>
            <person name="Kazmierczak K.M."/>
            <person name="Andrzejewski T.M."/>
            <person name="Davidsen T.M."/>
            <person name="Wayne K.J."/>
            <person name="Tettelin H."/>
            <person name="Glass J.I."/>
            <person name="Rusch D."/>
            <person name="Podicherti R."/>
            <person name="Tsui H.-C.T."/>
            <person name="Winkler M.E."/>
        </authorList>
    </citation>
    <scope>NUCLEOTIDE SEQUENCE</scope>
</reference>
<dbReference type="EMBL" id="UINC01049428">
    <property type="protein sequence ID" value="SVB61201.1"/>
    <property type="molecule type" value="Genomic_DNA"/>
</dbReference>
<proteinExistence type="predicted"/>
<dbReference type="AlphaFoldDB" id="A0A382FGT5"/>
<name>A0A382FGT5_9ZZZZ</name>
<organism evidence="1">
    <name type="scientific">marine metagenome</name>
    <dbReference type="NCBI Taxonomy" id="408172"/>
    <lineage>
        <taxon>unclassified sequences</taxon>
        <taxon>metagenomes</taxon>
        <taxon>ecological metagenomes</taxon>
    </lineage>
</organism>
<sequence length="31" mass="3608">MTEVKIMELELERKVVVITSSHSCGDTRFRI</sequence>
<gene>
    <name evidence="1" type="ORF">METZ01_LOCUS214055</name>
</gene>
<evidence type="ECO:0000313" key="1">
    <source>
        <dbReference type="EMBL" id="SVB61201.1"/>
    </source>
</evidence>